<evidence type="ECO:0000256" key="3">
    <source>
        <dbReference type="ARBA" id="ARBA00020392"/>
    </source>
</evidence>
<comment type="caution">
    <text evidence="11">The sequence shown here is derived from an EMBL/GenBank/DDBJ whole genome shotgun (WGS) entry which is preliminary data.</text>
</comment>
<keyword evidence="10" id="KW-1006">Bacterial flagellum protein export</keyword>
<comment type="subcellular location">
    <subcellularLocation>
        <location evidence="1">Cell membrane</location>
        <topology evidence="1">Peripheral membrane protein</topology>
        <orientation evidence="1">Cytoplasmic side</orientation>
    </subcellularLocation>
</comment>
<dbReference type="InterPro" id="IPR052570">
    <property type="entry name" value="FliJ"/>
</dbReference>
<dbReference type="EMBL" id="JAKIKU010000002">
    <property type="protein sequence ID" value="MCL1044828.1"/>
    <property type="molecule type" value="Genomic_DNA"/>
</dbReference>
<dbReference type="PIRSF" id="PIRSF019404">
    <property type="entry name" value="FliJ"/>
    <property type="match status" value="1"/>
</dbReference>
<evidence type="ECO:0000256" key="10">
    <source>
        <dbReference type="ARBA" id="ARBA00023225"/>
    </source>
</evidence>
<proteinExistence type="inferred from homology"/>
<comment type="similarity">
    <text evidence="2">Belongs to the FliJ family.</text>
</comment>
<name>A0ABT0KM51_9GAMM</name>
<dbReference type="InterPro" id="IPR018006">
    <property type="entry name" value="Flag_FliJ_proteobac"/>
</dbReference>
<dbReference type="InterPro" id="IPR012823">
    <property type="entry name" value="Flagell_FliJ"/>
</dbReference>
<evidence type="ECO:0000256" key="1">
    <source>
        <dbReference type="ARBA" id="ARBA00004413"/>
    </source>
</evidence>
<dbReference type="PANTHER" id="PTHR38786:SF1">
    <property type="entry name" value="FLAGELLAR FLIJ PROTEIN"/>
    <property type="match status" value="1"/>
</dbReference>
<evidence type="ECO:0000256" key="2">
    <source>
        <dbReference type="ARBA" id="ARBA00010004"/>
    </source>
</evidence>
<dbReference type="RefSeq" id="WP_102529014.1">
    <property type="nucleotide sequence ID" value="NZ_JAKIKU010000002.1"/>
</dbReference>
<evidence type="ECO:0000256" key="9">
    <source>
        <dbReference type="ARBA" id="ARBA00023136"/>
    </source>
</evidence>
<evidence type="ECO:0000256" key="7">
    <source>
        <dbReference type="ARBA" id="ARBA00022795"/>
    </source>
</evidence>
<keyword evidence="12" id="KW-1185">Reference proteome</keyword>
<evidence type="ECO:0000313" key="12">
    <source>
        <dbReference type="Proteomes" id="UP001202134"/>
    </source>
</evidence>
<keyword evidence="11" id="KW-0969">Cilium</keyword>
<gene>
    <name evidence="11" type="primary">fliJ</name>
    <name evidence="11" type="ORF">L2737_05740</name>
</gene>
<keyword evidence="6" id="KW-0145">Chemotaxis</keyword>
<protein>
    <recommendedName>
        <fullName evidence="3">Flagellar FliJ protein</fullName>
    </recommendedName>
</protein>
<dbReference type="Pfam" id="PF02050">
    <property type="entry name" value="FliJ"/>
    <property type="match status" value="1"/>
</dbReference>
<evidence type="ECO:0000256" key="5">
    <source>
        <dbReference type="ARBA" id="ARBA00022475"/>
    </source>
</evidence>
<keyword evidence="11" id="KW-0966">Cell projection</keyword>
<accession>A0ABT0KM51</accession>
<sequence length="148" mass="17361">MRRADPLLTVLKINKEAEEQAALQLKSAQLEQQKCQGQLDALNNYRLEYMKQMGETQGKTLSASEYHSFHEFIKQVDQALIQQVNAVKETEKQTGYRQVHWQEKQQKRKAVEMLLEKNALKAQIIANKREQKASDEFAMQQFIRKKPR</sequence>
<dbReference type="PANTHER" id="PTHR38786">
    <property type="entry name" value="FLAGELLAR FLIJ PROTEIN"/>
    <property type="match status" value="1"/>
</dbReference>
<dbReference type="NCBIfam" id="TIGR02473">
    <property type="entry name" value="flagell_FliJ"/>
    <property type="match status" value="1"/>
</dbReference>
<keyword evidence="9" id="KW-0472">Membrane</keyword>
<evidence type="ECO:0000256" key="4">
    <source>
        <dbReference type="ARBA" id="ARBA00022448"/>
    </source>
</evidence>
<dbReference type="InterPro" id="IPR053716">
    <property type="entry name" value="Flag_assembly_chemotaxis_eff"/>
</dbReference>
<keyword evidence="5" id="KW-1003">Cell membrane</keyword>
<keyword evidence="11" id="KW-0282">Flagellum</keyword>
<evidence type="ECO:0000256" key="8">
    <source>
        <dbReference type="ARBA" id="ARBA00022927"/>
    </source>
</evidence>
<dbReference type="Gene3D" id="1.10.287.1700">
    <property type="match status" value="1"/>
</dbReference>
<keyword evidence="8" id="KW-0653">Protein transport</keyword>
<keyword evidence="4" id="KW-0813">Transport</keyword>
<evidence type="ECO:0000256" key="6">
    <source>
        <dbReference type="ARBA" id="ARBA00022500"/>
    </source>
</evidence>
<evidence type="ECO:0000313" key="11">
    <source>
        <dbReference type="EMBL" id="MCL1044828.1"/>
    </source>
</evidence>
<dbReference type="Proteomes" id="UP001202134">
    <property type="component" value="Unassembled WGS sequence"/>
</dbReference>
<reference evidence="11 12" key="1">
    <citation type="submission" date="2022-01" db="EMBL/GenBank/DDBJ databases">
        <title>Whole genome-based taxonomy of the Shewanellaceae.</title>
        <authorList>
            <person name="Martin-Rodriguez A.J."/>
        </authorList>
    </citation>
    <scope>NUCLEOTIDE SEQUENCE [LARGE SCALE GENOMIC DNA]</scope>
    <source>
        <strain evidence="11 12">DSM 24955</strain>
    </source>
</reference>
<organism evidence="11 12">
    <name type="scientific">Shewanella electrodiphila</name>
    <dbReference type="NCBI Taxonomy" id="934143"/>
    <lineage>
        <taxon>Bacteria</taxon>
        <taxon>Pseudomonadati</taxon>
        <taxon>Pseudomonadota</taxon>
        <taxon>Gammaproteobacteria</taxon>
        <taxon>Alteromonadales</taxon>
        <taxon>Shewanellaceae</taxon>
        <taxon>Shewanella</taxon>
    </lineage>
</organism>
<keyword evidence="7" id="KW-1005">Bacterial flagellum biogenesis</keyword>